<proteinExistence type="predicted"/>
<evidence type="ECO:0000313" key="2">
    <source>
        <dbReference type="EMBL" id="OMD41942.1"/>
    </source>
</evidence>
<keyword evidence="1" id="KW-1133">Transmembrane helix</keyword>
<feature type="transmembrane region" description="Helical" evidence="1">
    <location>
        <begin position="236"/>
        <end position="258"/>
    </location>
</feature>
<name>A0ABX3H030_PAEBO</name>
<sequence length="265" mass="29360">MRNFLQAEIYYLRKDLAFKSINAVFVLGSILLVVIIGNHGGYELSSPMQPLKLAGSFSLFLYLVIPMHACFFSTEGFEYGSVQNIIASGQSRPGYYMGKYMLELLAIFWWLLQFFGLFSILYLAAALVTGSPIGMESLRDDSIQAVRTFGLNILYLAAYCAVIMMLGVLIRKAASAVVATFFFIFGNLLLTGYLKDSSSAFLKWVSDHSLMTQIMKFSGMYVADSEQILLSGAGDYIQAVLIPVIVILVCLPVALISLEKQDIHI</sequence>
<dbReference type="Proteomes" id="UP000187412">
    <property type="component" value="Unassembled WGS sequence"/>
</dbReference>
<feature type="transmembrane region" description="Helical" evidence="1">
    <location>
        <begin position="100"/>
        <end position="129"/>
    </location>
</feature>
<evidence type="ECO:0008006" key="4">
    <source>
        <dbReference type="Google" id="ProtNLM"/>
    </source>
</evidence>
<dbReference type="RefSeq" id="WP_076113510.1">
    <property type="nucleotide sequence ID" value="NZ_MPTB01000043.1"/>
</dbReference>
<feature type="transmembrane region" description="Helical" evidence="1">
    <location>
        <begin position="59"/>
        <end position="79"/>
    </location>
</feature>
<gene>
    <name evidence="2" type="ORF">BSK56_26675</name>
</gene>
<keyword evidence="3" id="KW-1185">Reference proteome</keyword>
<feature type="transmembrane region" description="Helical" evidence="1">
    <location>
        <begin position="149"/>
        <end position="169"/>
    </location>
</feature>
<reference evidence="2 3" key="1">
    <citation type="submission" date="2016-10" db="EMBL/GenBank/DDBJ databases">
        <title>Paenibacillus species isolates.</title>
        <authorList>
            <person name="Beno S.M."/>
        </authorList>
    </citation>
    <scope>NUCLEOTIDE SEQUENCE [LARGE SCALE GENOMIC DNA]</scope>
    <source>
        <strain evidence="2 3">FSL H7-0744</strain>
    </source>
</reference>
<protein>
    <recommendedName>
        <fullName evidence="4">ABC transporter permease</fullName>
    </recommendedName>
</protein>
<comment type="caution">
    <text evidence="2">The sequence shown here is derived from an EMBL/GenBank/DDBJ whole genome shotgun (WGS) entry which is preliminary data.</text>
</comment>
<accession>A0ABX3H030</accession>
<evidence type="ECO:0000256" key="1">
    <source>
        <dbReference type="SAM" id="Phobius"/>
    </source>
</evidence>
<feature type="transmembrane region" description="Helical" evidence="1">
    <location>
        <begin position="176"/>
        <end position="194"/>
    </location>
</feature>
<dbReference type="EMBL" id="MPTB01000043">
    <property type="protein sequence ID" value="OMD41942.1"/>
    <property type="molecule type" value="Genomic_DNA"/>
</dbReference>
<keyword evidence="1" id="KW-0472">Membrane</keyword>
<organism evidence="2 3">
    <name type="scientific">Paenibacillus borealis</name>
    <dbReference type="NCBI Taxonomy" id="160799"/>
    <lineage>
        <taxon>Bacteria</taxon>
        <taxon>Bacillati</taxon>
        <taxon>Bacillota</taxon>
        <taxon>Bacilli</taxon>
        <taxon>Bacillales</taxon>
        <taxon>Paenibacillaceae</taxon>
        <taxon>Paenibacillus</taxon>
    </lineage>
</organism>
<keyword evidence="1" id="KW-0812">Transmembrane</keyword>
<feature type="transmembrane region" description="Helical" evidence="1">
    <location>
        <begin position="21"/>
        <end position="39"/>
    </location>
</feature>
<evidence type="ECO:0000313" key="3">
    <source>
        <dbReference type="Proteomes" id="UP000187412"/>
    </source>
</evidence>